<organism evidence="2 3">
    <name type="scientific">Aspergillus brasiliensis (strain CBS 101740 / IMI 381727 / IBT 21946)</name>
    <dbReference type="NCBI Taxonomy" id="767769"/>
    <lineage>
        <taxon>Eukaryota</taxon>
        <taxon>Fungi</taxon>
        <taxon>Dikarya</taxon>
        <taxon>Ascomycota</taxon>
        <taxon>Pezizomycotina</taxon>
        <taxon>Eurotiomycetes</taxon>
        <taxon>Eurotiomycetidae</taxon>
        <taxon>Eurotiales</taxon>
        <taxon>Aspergillaceae</taxon>
        <taxon>Aspergillus</taxon>
        <taxon>Aspergillus subgen. Circumdati</taxon>
    </lineage>
</organism>
<dbReference type="STRING" id="767769.A0A1L9UFF5"/>
<reference evidence="3" key="1">
    <citation type="journal article" date="2017" name="Genome Biol.">
        <title>Comparative genomics reveals high biological diversity and specific adaptations in the industrially and medically important fungal genus Aspergillus.</title>
        <authorList>
            <person name="de Vries R.P."/>
            <person name="Riley R."/>
            <person name="Wiebenga A."/>
            <person name="Aguilar-Osorio G."/>
            <person name="Amillis S."/>
            <person name="Uchima C.A."/>
            <person name="Anderluh G."/>
            <person name="Asadollahi M."/>
            <person name="Askin M."/>
            <person name="Barry K."/>
            <person name="Battaglia E."/>
            <person name="Bayram O."/>
            <person name="Benocci T."/>
            <person name="Braus-Stromeyer S.A."/>
            <person name="Caldana C."/>
            <person name="Canovas D."/>
            <person name="Cerqueira G.C."/>
            <person name="Chen F."/>
            <person name="Chen W."/>
            <person name="Choi C."/>
            <person name="Clum A."/>
            <person name="Dos Santos R.A."/>
            <person name="Damasio A.R."/>
            <person name="Diallinas G."/>
            <person name="Emri T."/>
            <person name="Fekete E."/>
            <person name="Flipphi M."/>
            <person name="Freyberg S."/>
            <person name="Gallo A."/>
            <person name="Gournas C."/>
            <person name="Habgood R."/>
            <person name="Hainaut M."/>
            <person name="Harispe M.L."/>
            <person name="Henrissat B."/>
            <person name="Hilden K.S."/>
            <person name="Hope R."/>
            <person name="Hossain A."/>
            <person name="Karabika E."/>
            <person name="Karaffa L."/>
            <person name="Karanyi Z."/>
            <person name="Krasevec N."/>
            <person name="Kuo A."/>
            <person name="Kusch H."/>
            <person name="LaButti K."/>
            <person name="Lagendijk E.L."/>
            <person name="Lapidus A."/>
            <person name="Levasseur A."/>
            <person name="Lindquist E."/>
            <person name="Lipzen A."/>
            <person name="Logrieco A.F."/>
            <person name="MacCabe A."/>
            <person name="Maekelae M.R."/>
            <person name="Malavazi I."/>
            <person name="Melin P."/>
            <person name="Meyer V."/>
            <person name="Mielnichuk N."/>
            <person name="Miskei M."/>
            <person name="Molnar A.P."/>
            <person name="Mule G."/>
            <person name="Ngan C.Y."/>
            <person name="Orejas M."/>
            <person name="Orosz E."/>
            <person name="Ouedraogo J.P."/>
            <person name="Overkamp K.M."/>
            <person name="Park H.-S."/>
            <person name="Perrone G."/>
            <person name="Piumi F."/>
            <person name="Punt P.J."/>
            <person name="Ram A.F."/>
            <person name="Ramon A."/>
            <person name="Rauscher S."/>
            <person name="Record E."/>
            <person name="Riano-Pachon D.M."/>
            <person name="Robert V."/>
            <person name="Roehrig J."/>
            <person name="Ruller R."/>
            <person name="Salamov A."/>
            <person name="Salih N.S."/>
            <person name="Samson R.A."/>
            <person name="Sandor E."/>
            <person name="Sanguinetti M."/>
            <person name="Schuetze T."/>
            <person name="Sepcic K."/>
            <person name="Shelest E."/>
            <person name="Sherlock G."/>
            <person name="Sophianopoulou V."/>
            <person name="Squina F.M."/>
            <person name="Sun H."/>
            <person name="Susca A."/>
            <person name="Todd R.B."/>
            <person name="Tsang A."/>
            <person name="Unkles S.E."/>
            <person name="van de Wiele N."/>
            <person name="van Rossen-Uffink D."/>
            <person name="Oliveira J.V."/>
            <person name="Vesth T.C."/>
            <person name="Visser J."/>
            <person name="Yu J.-H."/>
            <person name="Zhou M."/>
            <person name="Andersen M.R."/>
            <person name="Archer D.B."/>
            <person name="Baker S.E."/>
            <person name="Benoit I."/>
            <person name="Brakhage A.A."/>
            <person name="Braus G.H."/>
            <person name="Fischer R."/>
            <person name="Frisvad J.C."/>
            <person name="Goldman G.H."/>
            <person name="Houbraken J."/>
            <person name="Oakley B."/>
            <person name="Pocsi I."/>
            <person name="Scazzocchio C."/>
            <person name="Seiboth B."/>
            <person name="vanKuyk P.A."/>
            <person name="Wortman J."/>
            <person name="Dyer P.S."/>
            <person name="Grigoriev I.V."/>
        </authorList>
    </citation>
    <scope>NUCLEOTIDE SEQUENCE [LARGE SCALE GENOMIC DNA]</scope>
    <source>
        <strain evidence="3">CBS 101740 / IMI 381727 / IBT 21946</strain>
    </source>
</reference>
<gene>
    <name evidence="2" type="ORF">ASPBRDRAFT_56222</name>
</gene>
<dbReference type="AlphaFoldDB" id="A0A1L9UFF5"/>
<sequence length="330" mass="37593">MNQPTHIIDPNGEVIIVLRNANAPFAPDDEEDTTADMDIDAKSETSDDVEEQPDEERPAKRQHLEEQLDEHAPHNETPEGECFRIQVSAKHMMLASPVLRSMLTGGWKESATYQSKGFVEITAESWDLEALLILLNAIHGKTYTVPQSVSLEMLAKIAVIIDYYDCKEVMHFMTNIWIEGLKSRGNRTLPRHVTLWVWISWVFDLEDEFRRSTSTAMTCGDRCFSNRGLPIPESVCMSINDKRQDSIYHLLSGVYDAHRDLQSGTRGCNFECRSIMFGALTMQMYANDLLPTKREAPFLHLCYRDLAQKVSFFRSPVCHSIIGLKLSAFK</sequence>
<dbReference type="OMA" id="ECFRIQV"/>
<protein>
    <submittedName>
        <fullName evidence="2">Uncharacterized protein</fullName>
    </submittedName>
</protein>
<accession>A0A1L9UFF5</accession>
<dbReference type="VEuPathDB" id="FungiDB:ASPBRDRAFT_56222"/>
<feature type="compositionally biased region" description="Acidic residues" evidence="1">
    <location>
        <begin position="27"/>
        <end position="38"/>
    </location>
</feature>
<feature type="region of interest" description="Disordered" evidence="1">
    <location>
        <begin position="23"/>
        <end position="80"/>
    </location>
</feature>
<dbReference type="OrthoDB" id="5326346at2759"/>
<dbReference type="RefSeq" id="XP_067477644.1">
    <property type="nucleotide sequence ID" value="XM_067627519.1"/>
</dbReference>
<feature type="compositionally biased region" description="Basic and acidic residues" evidence="1">
    <location>
        <begin position="55"/>
        <end position="77"/>
    </location>
</feature>
<evidence type="ECO:0000256" key="1">
    <source>
        <dbReference type="SAM" id="MobiDB-lite"/>
    </source>
</evidence>
<evidence type="ECO:0000313" key="2">
    <source>
        <dbReference type="EMBL" id="OJJ70396.1"/>
    </source>
</evidence>
<evidence type="ECO:0000313" key="3">
    <source>
        <dbReference type="Proteomes" id="UP000184499"/>
    </source>
</evidence>
<dbReference type="Proteomes" id="UP000184499">
    <property type="component" value="Unassembled WGS sequence"/>
</dbReference>
<proteinExistence type="predicted"/>
<dbReference type="InterPro" id="IPR011333">
    <property type="entry name" value="SKP1/BTB/POZ_sf"/>
</dbReference>
<keyword evidence="3" id="KW-1185">Reference proteome</keyword>
<dbReference type="GeneID" id="93580007"/>
<dbReference type="SUPFAM" id="SSF54695">
    <property type="entry name" value="POZ domain"/>
    <property type="match status" value="1"/>
</dbReference>
<name>A0A1L9UFF5_ASPBC</name>
<dbReference type="EMBL" id="KV878686">
    <property type="protein sequence ID" value="OJJ70396.1"/>
    <property type="molecule type" value="Genomic_DNA"/>
</dbReference>
<dbReference type="Gene3D" id="3.30.710.10">
    <property type="entry name" value="Potassium Channel Kv1.1, Chain A"/>
    <property type="match status" value="1"/>
</dbReference>